<sequence>MGIEETAKNKANELGGAAKEFVGSATDNPELEAEGRVQKDESKLKEVANKVSEKAEDAVEYVKEAAQRVGDSFKKDE</sequence>
<organism evidence="4 5">
    <name type="scientific">Arcanobacterium bovis</name>
    <dbReference type="NCBI Taxonomy" id="2529275"/>
    <lineage>
        <taxon>Bacteria</taxon>
        <taxon>Bacillati</taxon>
        <taxon>Actinomycetota</taxon>
        <taxon>Actinomycetes</taxon>
        <taxon>Actinomycetales</taxon>
        <taxon>Actinomycetaceae</taxon>
        <taxon>Arcanobacterium</taxon>
    </lineage>
</organism>
<dbReference type="SUPFAM" id="SSF69047">
    <property type="entry name" value="Hypothetical protein YjbJ"/>
    <property type="match status" value="1"/>
</dbReference>
<dbReference type="AlphaFoldDB" id="A0A4Q9UZN4"/>
<keyword evidence="5" id="KW-1185">Reference proteome</keyword>
<dbReference type="OrthoDB" id="2143260at2"/>
<evidence type="ECO:0000313" key="4">
    <source>
        <dbReference type="EMBL" id="TBW21474.1"/>
    </source>
</evidence>
<comment type="caution">
    <text evidence="4">The sequence shown here is derived from an EMBL/GenBank/DDBJ whole genome shotgun (WGS) entry which is preliminary data.</text>
</comment>
<name>A0A4Q9UZN4_9ACTO</name>
<evidence type="ECO:0000256" key="2">
    <source>
        <dbReference type="SAM" id="MobiDB-lite"/>
    </source>
</evidence>
<dbReference type="InterPro" id="IPR008462">
    <property type="entry name" value="CsbD"/>
</dbReference>
<proteinExistence type="inferred from homology"/>
<dbReference type="Gene3D" id="1.10.1470.10">
    <property type="entry name" value="YjbJ"/>
    <property type="match status" value="1"/>
</dbReference>
<feature type="domain" description="CsbD-like" evidence="3">
    <location>
        <begin position="6"/>
        <end position="57"/>
    </location>
</feature>
<feature type="compositionally biased region" description="Basic and acidic residues" evidence="2">
    <location>
        <begin position="1"/>
        <end position="11"/>
    </location>
</feature>
<accession>A0A4Q9UZN4</accession>
<protein>
    <submittedName>
        <fullName evidence="4">CsbD family protein</fullName>
    </submittedName>
</protein>
<dbReference type="InterPro" id="IPR036629">
    <property type="entry name" value="YjbJ_sf"/>
</dbReference>
<dbReference type="RefSeq" id="WP_131281271.1">
    <property type="nucleotide sequence ID" value="NZ_JBHSLR010000006.1"/>
</dbReference>
<evidence type="ECO:0000256" key="1">
    <source>
        <dbReference type="ARBA" id="ARBA00009129"/>
    </source>
</evidence>
<gene>
    <name evidence="4" type="ORF">EZJ44_05895</name>
</gene>
<feature type="compositionally biased region" description="Basic and acidic residues" evidence="2">
    <location>
        <begin position="33"/>
        <end position="44"/>
    </location>
</feature>
<dbReference type="Pfam" id="PF05532">
    <property type="entry name" value="CsbD"/>
    <property type="match status" value="1"/>
</dbReference>
<evidence type="ECO:0000259" key="3">
    <source>
        <dbReference type="Pfam" id="PF05532"/>
    </source>
</evidence>
<dbReference type="Proteomes" id="UP000293036">
    <property type="component" value="Unassembled WGS sequence"/>
</dbReference>
<comment type="similarity">
    <text evidence="1">Belongs to the UPF0337 (CsbD) family.</text>
</comment>
<evidence type="ECO:0000313" key="5">
    <source>
        <dbReference type="Proteomes" id="UP000293036"/>
    </source>
</evidence>
<dbReference type="EMBL" id="SJDT01000004">
    <property type="protein sequence ID" value="TBW21474.1"/>
    <property type="molecule type" value="Genomic_DNA"/>
</dbReference>
<feature type="region of interest" description="Disordered" evidence="2">
    <location>
        <begin position="1"/>
        <end position="44"/>
    </location>
</feature>
<reference evidence="4 5" key="1">
    <citation type="submission" date="2019-02" db="EMBL/GenBank/DDBJ databases">
        <title>Arcanobacterium bovis sp. nov., isolated from the milk of a cow with mastitis.</title>
        <authorList>
            <person name="Sammra O."/>
            <person name="Foster G."/>
            <person name="Hassan A."/>
            <person name="Alssahen M."/>
            <person name="Laemmler C."/>
            <person name="Borowiak M."/>
            <person name="Malorny B."/>
            <person name="Abdulmawjood A."/>
        </authorList>
    </citation>
    <scope>NUCLEOTIDE SEQUENCE [LARGE SCALE GENOMIC DNA]</scope>
    <source>
        <strain evidence="4 5">C605018/01/1</strain>
    </source>
</reference>